<feature type="domain" description="Alcohol dehydrogenase-like C-terminal" evidence="5">
    <location>
        <begin position="188"/>
        <end position="262"/>
    </location>
</feature>
<evidence type="ECO:0000259" key="5">
    <source>
        <dbReference type="Pfam" id="PF00107"/>
    </source>
</evidence>
<dbReference type="InterPro" id="IPR013149">
    <property type="entry name" value="ADH-like_C"/>
</dbReference>
<dbReference type="InterPro" id="IPR013154">
    <property type="entry name" value="ADH-like_N"/>
</dbReference>
<dbReference type="InterPro" id="IPR002328">
    <property type="entry name" value="ADH_Zn_CS"/>
</dbReference>
<protein>
    <submittedName>
        <fullName evidence="7">Alcohol dehydrogenase catalytic domain-containing protein</fullName>
    </submittedName>
</protein>
<keyword evidence="3 4" id="KW-0862">Zinc</keyword>
<evidence type="ECO:0000256" key="4">
    <source>
        <dbReference type="RuleBase" id="RU361277"/>
    </source>
</evidence>
<evidence type="ECO:0000259" key="6">
    <source>
        <dbReference type="Pfam" id="PF08240"/>
    </source>
</evidence>
<dbReference type="RefSeq" id="WP_217064259.1">
    <property type="nucleotide sequence ID" value="NZ_JAHQCS010000021.1"/>
</dbReference>
<dbReference type="PROSITE" id="PS00059">
    <property type="entry name" value="ADH_ZINC"/>
    <property type="match status" value="1"/>
</dbReference>
<dbReference type="PANTHER" id="PTHR42813">
    <property type="entry name" value="ZINC-TYPE ALCOHOL DEHYDROGENASE-LIKE"/>
    <property type="match status" value="1"/>
</dbReference>
<accession>A0ABS6J9L2</accession>
<comment type="cofactor">
    <cofactor evidence="1 4">
        <name>Zn(2+)</name>
        <dbReference type="ChEBI" id="CHEBI:29105"/>
    </cofactor>
</comment>
<dbReference type="Pfam" id="PF00107">
    <property type="entry name" value="ADH_zinc_N"/>
    <property type="match status" value="1"/>
</dbReference>
<gene>
    <name evidence="7" type="ORF">KS419_01135</name>
</gene>
<evidence type="ECO:0000313" key="8">
    <source>
        <dbReference type="Proteomes" id="UP000784880"/>
    </source>
</evidence>
<reference evidence="7 8" key="1">
    <citation type="submission" date="2021-06" db="EMBL/GenBank/DDBJ databases">
        <title>Bacillus sp. RD4P76, an endophyte from a halophyte.</title>
        <authorList>
            <person name="Sun J.-Q."/>
        </authorList>
    </citation>
    <scope>NUCLEOTIDE SEQUENCE [LARGE SCALE GENOMIC DNA]</scope>
    <source>
        <strain evidence="7 8">CGMCC 1.15917</strain>
    </source>
</reference>
<dbReference type="PANTHER" id="PTHR42813:SF2">
    <property type="entry name" value="DEHYDROGENASE, ZINC-CONTAINING, PUTATIVE (AFU_ORTHOLOGUE AFUA_2G02810)-RELATED"/>
    <property type="match status" value="1"/>
</dbReference>
<organism evidence="7 8">
    <name type="scientific">Evansella tamaricis</name>
    <dbReference type="NCBI Taxonomy" id="2069301"/>
    <lineage>
        <taxon>Bacteria</taxon>
        <taxon>Bacillati</taxon>
        <taxon>Bacillota</taxon>
        <taxon>Bacilli</taxon>
        <taxon>Bacillales</taxon>
        <taxon>Bacillaceae</taxon>
        <taxon>Evansella</taxon>
    </lineage>
</organism>
<name>A0ABS6J9L2_9BACI</name>
<evidence type="ECO:0000256" key="1">
    <source>
        <dbReference type="ARBA" id="ARBA00001947"/>
    </source>
</evidence>
<proteinExistence type="inferred from homology"/>
<evidence type="ECO:0000313" key="7">
    <source>
        <dbReference type="EMBL" id="MBU9710368.1"/>
    </source>
</evidence>
<keyword evidence="8" id="KW-1185">Reference proteome</keyword>
<keyword evidence="2 4" id="KW-0479">Metal-binding</keyword>
<dbReference type="Proteomes" id="UP000784880">
    <property type="component" value="Unassembled WGS sequence"/>
</dbReference>
<dbReference type="Pfam" id="PF08240">
    <property type="entry name" value="ADH_N"/>
    <property type="match status" value="1"/>
</dbReference>
<comment type="caution">
    <text evidence="7">The sequence shown here is derived from an EMBL/GenBank/DDBJ whole genome shotgun (WGS) entry which is preliminary data.</text>
</comment>
<evidence type="ECO:0000256" key="3">
    <source>
        <dbReference type="ARBA" id="ARBA00022833"/>
    </source>
</evidence>
<comment type="similarity">
    <text evidence="4">Belongs to the zinc-containing alcohol dehydrogenase family.</text>
</comment>
<dbReference type="EMBL" id="JAHQCS010000021">
    <property type="protein sequence ID" value="MBU9710368.1"/>
    <property type="molecule type" value="Genomic_DNA"/>
</dbReference>
<feature type="domain" description="Alcohol dehydrogenase-like N-terminal" evidence="6">
    <location>
        <begin position="25"/>
        <end position="139"/>
    </location>
</feature>
<evidence type="ECO:0000256" key="2">
    <source>
        <dbReference type="ARBA" id="ARBA00022723"/>
    </source>
</evidence>
<sequence>MRAITYQGMRQVMVQEVPEPQIENNDDAIVRITACSICGSDLHCYHGFIPSMEKGTVVGHEGIGIVEEVGSDVTNVKKGDKVIIPFNIGCGECFFCKNKLESLCSRSNNYELGGAYGCSRLYGHYQGVQGELVKVPFANYNPIVVPEDCELTDDVLVLLTDALPTSLWGVENARVKHGDTVIVIGSGPIGLLTQKLAWLYGAERVIAVDCVDSRLEHGRKTNKVEGYNFRTTNDLSSILKETTGGGADVVIDCVGMSGKITALEMVETALRLQGGAMGSLEMATQVVRKGGTIQLIGVYGTRYNFFPLGDLFARNITLKMGVAPVTHLIPNLLQKVQSDWISPADIISHHMRLEDGEKAYKLFDKNKEECLKIILQP</sequence>